<evidence type="ECO:0000313" key="1">
    <source>
        <dbReference type="Proteomes" id="UP000887580"/>
    </source>
</evidence>
<evidence type="ECO:0000313" key="2">
    <source>
        <dbReference type="WBParaSite" id="PS1159_v2.g12228.t1"/>
    </source>
</evidence>
<reference evidence="2" key="1">
    <citation type="submission" date="2022-11" db="UniProtKB">
        <authorList>
            <consortium name="WormBaseParasite"/>
        </authorList>
    </citation>
    <scope>IDENTIFICATION</scope>
</reference>
<dbReference type="WBParaSite" id="PS1159_v2.g12228.t1">
    <property type="protein sequence ID" value="PS1159_v2.g12228.t1"/>
    <property type="gene ID" value="PS1159_v2.g12228"/>
</dbReference>
<sequence length="504" mass="55609">MDVTQTPEVKSTTQKQSMADEIITNGTFPNGTFTVPVNNITNDFILPGPLQVNITHLNQLGISVDASSMVAETGRMSFFYIRLPPQGSTKFQNIAIRFDNASVLNVFPLSFASKSVSGISRLGSLSDSTTVYQIEITMAKSMCSGVPDGTCRVVYWKPYLILENNISVPGNFSISLPIACGSQCGAPIDSPCASASSSCASCNGQQVSGADTPVTRRYNMGRSSGSFNFTYMTYTVKDRIKVTYEDRILLDSGCVGTDDFNGTQRRLLSFSGKSQEIRVDIEPNCAGTTGTAWDFIVECINPCSDSSVKVILTAGPTEIKDGGVTYISNEAEMPGLTSYYCYPSTIDWTFNLDYEYDDNALLQFDNNGYPLKTKDFGYGIIPRSQPSQTCDDIWSWKQNIYNALVLPSYNSMMTQLNKAYINGSYIYPPCHAVGNCVFNGYSNLAHAEAITRYYGQQNYTSWDDIKKCWRFTENNYVKQICDQLPPTSLKCPTVTQPNYKCTAP</sequence>
<dbReference type="Proteomes" id="UP000887580">
    <property type="component" value="Unplaced"/>
</dbReference>
<proteinExistence type="predicted"/>
<name>A0AC35F1M4_9BILA</name>
<organism evidence="1 2">
    <name type="scientific">Panagrolaimus sp. PS1159</name>
    <dbReference type="NCBI Taxonomy" id="55785"/>
    <lineage>
        <taxon>Eukaryota</taxon>
        <taxon>Metazoa</taxon>
        <taxon>Ecdysozoa</taxon>
        <taxon>Nematoda</taxon>
        <taxon>Chromadorea</taxon>
        <taxon>Rhabditida</taxon>
        <taxon>Tylenchina</taxon>
        <taxon>Panagrolaimomorpha</taxon>
        <taxon>Panagrolaimoidea</taxon>
        <taxon>Panagrolaimidae</taxon>
        <taxon>Panagrolaimus</taxon>
    </lineage>
</organism>
<accession>A0AC35F1M4</accession>
<protein>
    <submittedName>
        <fullName evidence="2">Uncharacterized protein</fullName>
    </submittedName>
</protein>